<evidence type="ECO:0000313" key="1">
    <source>
        <dbReference type="EMBL" id="MBI6885754.1"/>
    </source>
</evidence>
<gene>
    <name evidence="1" type="ORF">JEU22_17755</name>
</gene>
<reference evidence="1" key="1">
    <citation type="submission" date="2020-12" db="EMBL/GenBank/DDBJ databases">
        <title>Enhanced detection system for hospital associated transmission using whole genome sequencing surveillance.</title>
        <authorList>
            <person name="Harrison L.H."/>
            <person name="Van Tyne D."/>
            <person name="Marsh J.W."/>
            <person name="Griffith M.P."/>
            <person name="Snyder D.J."/>
            <person name="Cooper V.S."/>
            <person name="Mustapha M."/>
        </authorList>
    </citation>
    <scope>NUCLEOTIDE SEQUENCE</scope>
    <source>
        <strain evidence="1">PSB00042</strain>
    </source>
</reference>
<dbReference type="Proteomes" id="UP000637061">
    <property type="component" value="Unassembled WGS sequence"/>
</dbReference>
<evidence type="ECO:0000313" key="2">
    <source>
        <dbReference type="Proteomes" id="UP000637061"/>
    </source>
</evidence>
<dbReference type="RefSeq" id="WP_198747683.1">
    <property type="nucleotide sequence ID" value="NZ_JAEHTE010000023.1"/>
</dbReference>
<proteinExistence type="predicted"/>
<dbReference type="AlphaFoldDB" id="A0A8I1EID6"/>
<name>A0A8I1EID6_PSEPU</name>
<accession>A0A8I1EID6</accession>
<dbReference type="EMBL" id="JAEHTE010000023">
    <property type="protein sequence ID" value="MBI6885754.1"/>
    <property type="molecule type" value="Genomic_DNA"/>
</dbReference>
<comment type="caution">
    <text evidence="1">The sequence shown here is derived from an EMBL/GenBank/DDBJ whole genome shotgun (WGS) entry which is preliminary data.</text>
</comment>
<sequence>MTKLQLRDHEVTLFLKGSTRTSTMAATLLAAILVQNDRSDERKTSDLVADIQDAMGAVNAHRCVENMPRDLVGMDFVEKIVESNTLTEKLESVFRSAGLDREIMIEVRDPYFSGSKALDMALDEFRFKTGLSVTVTAAQGMV</sequence>
<organism evidence="1 2">
    <name type="scientific">Pseudomonas putida</name>
    <name type="common">Arthrobacter siderocapsulatus</name>
    <dbReference type="NCBI Taxonomy" id="303"/>
    <lineage>
        <taxon>Bacteria</taxon>
        <taxon>Pseudomonadati</taxon>
        <taxon>Pseudomonadota</taxon>
        <taxon>Gammaproteobacteria</taxon>
        <taxon>Pseudomonadales</taxon>
        <taxon>Pseudomonadaceae</taxon>
        <taxon>Pseudomonas</taxon>
    </lineage>
</organism>
<protein>
    <submittedName>
        <fullName evidence="1">Uncharacterized protein</fullName>
    </submittedName>
</protein>